<feature type="transmembrane region" description="Helical" evidence="1">
    <location>
        <begin position="103"/>
        <end position="125"/>
    </location>
</feature>
<protein>
    <submittedName>
        <fullName evidence="3">G_PROTEIN_RECEP_F3_4 domain-containing protein</fullName>
    </submittedName>
</protein>
<dbReference type="WBParaSite" id="Pan_g1967.t1">
    <property type="protein sequence ID" value="Pan_g1967.t1"/>
    <property type="gene ID" value="Pan_g1967"/>
</dbReference>
<accession>A0A7E4VDU5</accession>
<feature type="transmembrane region" description="Helical" evidence="1">
    <location>
        <begin position="64"/>
        <end position="91"/>
    </location>
</feature>
<evidence type="ECO:0000313" key="2">
    <source>
        <dbReference type="Proteomes" id="UP000492821"/>
    </source>
</evidence>
<proteinExistence type="predicted"/>
<name>A0A7E4VDU5_PANRE</name>
<reference evidence="2" key="1">
    <citation type="journal article" date="2013" name="Genetics">
        <title>The draft genome and transcriptome of Panagrellus redivivus are shaped by the harsh demands of a free-living lifestyle.</title>
        <authorList>
            <person name="Srinivasan J."/>
            <person name="Dillman A.R."/>
            <person name="Macchietto M.G."/>
            <person name="Heikkinen L."/>
            <person name="Lakso M."/>
            <person name="Fracchia K.M."/>
            <person name="Antoshechkin I."/>
            <person name="Mortazavi A."/>
            <person name="Wong G."/>
            <person name="Sternberg P.W."/>
        </authorList>
    </citation>
    <scope>NUCLEOTIDE SEQUENCE [LARGE SCALE GENOMIC DNA]</scope>
    <source>
        <strain evidence="2">MT8872</strain>
    </source>
</reference>
<keyword evidence="2" id="KW-1185">Reference proteome</keyword>
<organism evidence="2 3">
    <name type="scientific">Panagrellus redivivus</name>
    <name type="common">Microworm</name>
    <dbReference type="NCBI Taxonomy" id="6233"/>
    <lineage>
        <taxon>Eukaryota</taxon>
        <taxon>Metazoa</taxon>
        <taxon>Ecdysozoa</taxon>
        <taxon>Nematoda</taxon>
        <taxon>Chromadorea</taxon>
        <taxon>Rhabditida</taxon>
        <taxon>Tylenchina</taxon>
        <taxon>Panagrolaimomorpha</taxon>
        <taxon>Panagrolaimoidea</taxon>
        <taxon>Panagrolaimidae</taxon>
        <taxon>Panagrellus</taxon>
    </lineage>
</organism>
<dbReference type="Proteomes" id="UP000492821">
    <property type="component" value="Unassembled WGS sequence"/>
</dbReference>
<keyword evidence="1" id="KW-0812">Transmembrane</keyword>
<sequence>MLTSMSGLHIALTVAISVNSSLNDIEQVVFIHLFINLIIVSLMIAYFTVYAVTKYFLAKTNRSMMVFAFLTFLSSIASIAYIGTLICILIYKPEYNIKHVGVLLYAILSCVRGSILFFVPFVFIWSKKQLRFAYGGLYYKLTKETDRNARISTISMSDEEFHFMTLRSQWNDKYNEKMERLSESML</sequence>
<keyword evidence="1" id="KW-0472">Membrane</keyword>
<evidence type="ECO:0000256" key="1">
    <source>
        <dbReference type="SAM" id="Phobius"/>
    </source>
</evidence>
<feature type="transmembrane region" description="Helical" evidence="1">
    <location>
        <begin position="30"/>
        <end position="52"/>
    </location>
</feature>
<reference evidence="3" key="2">
    <citation type="submission" date="2020-10" db="UniProtKB">
        <authorList>
            <consortium name="WormBaseParasite"/>
        </authorList>
    </citation>
    <scope>IDENTIFICATION</scope>
</reference>
<dbReference type="AlphaFoldDB" id="A0A7E4VDU5"/>
<keyword evidence="1" id="KW-1133">Transmembrane helix</keyword>
<evidence type="ECO:0000313" key="3">
    <source>
        <dbReference type="WBParaSite" id="Pan_g1967.t1"/>
    </source>
</evidence>